<accession>A0ABC9CNG8</accession>
<reference evidence="2 3" key="2">
    <citation type="submission" date="2024-10" db="EMBL/GenBank/DDBJ databases">
        <authorList>
            <person name="Ryan C."/>
        </authorList>
    </citation>
    <scope>NUCLEOTIDE SEQUENCE [LARGE SCALE GENOMIC DNA]</scope>
</reference>
<feature type="compositionally biased region" description="Low complexity" evidence="1">
    <location>
        <begin position="69"/>
        <end position="80"/>
    </location>
</feature>
<dbReference type="PANTHER" id="PTHR36478">
    <property type="entry name" value="OS04G0614237 PROTEIN-RELATED"/>
    <property type="match status" value="1"/>
</dbReference>
<dbReference type="AlphaFoldDB" id="A0ABC9CNG8"/>
<dbReference type="EMBL" id="OZ075113">
    <property type="protein sequence ID" value="CAL5023305.1"/>
    <property type="molecule type" value="Genomic_DNA"/>
</dbReference>
<protein>
    <submittedName>
        <fullName evidence="2">Uncharacterized protein</fullName>
    </submittedName>
</protein>
<reference evidence="3" key="1">
    <citation type="submission" date="2024-06" db="EMBL/GenBank/DDBJ databases">
        <authorList>
            <person name="Ryan C."/>
        </authorList>
    </citation>
    <scope>NUCLEOTIDE SEQUENCE [LARGE SCALE GENOMIC DNA]</scope>
</reference>
<evidence type="ECO:0000313" key="3">
    <source>
        <dbReference type="Proteomes" id="UP001497457"/>
    </source>
</evidence>
<proteinExistence type="predicted"/>
<dbReference type="Proteomes" id="UP001497457">
    <property type="component" value="Chromosome 3rd"/>
</dbReference>
<gene>
    <name evidence="2" type="ORF">URODEC1_LOCUS76875</name>
</gene>
<evidence type="ECO:0000313" key="2">
    <source>
        <dbReference type="EMBL" id="CAL5023305.1"/>
    </source>
</evidence>
<sequence length="373" mass="40909">MLSSVSVEVSTEVLVALELEDSIPGRGMDPSKGSGQGPFHGEGSVPAKGPFPNPSEGSVPGKGSVALEGSVPGSSSGKGPLHIGGSVPAKGPVALESSVLGQGKQGHGTISAPRVTGVPADQEFPIMTHFRFRRLLAFLACTCSSAFQALQRDVAVFLDLTYLQRLVANCMWDDAEKYLLRVIPYEHMGVEGHALVDFLVNLRFMHTIAHGHPIASQLIAMFEQRCREPAIDNGEYANVMHTILSMRSEQVRQSVDWHLVGLKAAEIIRDMITQTPEFSHYLRLPRLPSDLHDVINVFPHGFRSRRICRVKKAGRVPGSVIAKHFLPKQRFQDAGQGKNRLELLTDPPAWLRASIGPNSLYPWFRQTRSMKSK</sequence>
<feature type="region of interest" description="Disordered" evidence="1">
    <location>
        <begin position="23"/>
        <end position="83"/>
    </location>
</feature>
<name>A0ABC9CNG8_9POAL</name>
<organism evidence="2 3">
    <name type="scientific">Urochloa decumbens</name>
    <dbReference type="NCBI Taxonomy" id="240449"/>
    <lineage>
        <taxon>Eukaryota</taxon>
        <taxon>Viridiplantae</taxon>
        <taxon>Streptophyta</taxon>
        <taxon>Embryophyta</taxon>
        <taxon>Tracheophyta</taxon>
        <taxon>Spermatophyta</taxon>
        <taxon>Magnoliopsida</taxon>
        <taxon>Liliopsida</taxon>
        <taxon>Poales</taxon>
        <taxon>Poaceae</taxon>
        <taxon>PACMAD clade</taxon>
        <taxon>Panicoideae</taxon>
        <taxon>Panicodae</taxon>
        <taxon>Paniceae</taxon>
        <taxon>Melinidinae</taxon>
        <taxon>Urochloa</taxon>
    </lineage>
</organism>
<dbReference type="PANTHER" id="PTHR36478:SF22">
    <property type="entry name" value="OS04G0616900 PROTEIN"/>
    <property type="match status" value="1"/>
</dbReference>
<evidence type="ECO:0000256" key="1">
    <source>
        <dbReference type="SAM" id="MobiDB-lite"/>
    </source>
</evidence>
<keyword evidence="3" id="KW-1185">Reference proteome</keyword>